<evidence type="ECO:0000313" key="1">
    <source>
        <dbReference type="EMBL" id="EHO69417.1"/>
    </source>
</evidence>
<sequence length="141" mass="16614">MKEGLVLNTAYNDFILDADISNYLYKNHTKEVYKESTFTNRSYHFYDDGIDVWCDNDGRINTIRCAFSCFYQGIDLIGLPFQTFLSAIRVLPDNYEQIYLLVNGRGQNQHVYDFSTIGLQVWVWRQKIKSVLIYKVIEEAR</sequence>
<dbReference type="EMBL" id="AGEK01000029">
    <property type="protein sequence ID" value="EHO69417.1"/>
    <property type="molecule type" value="Genomic_DNA"/>
</dbReference>
<protein>
    <submittedName>
        <fullName evidence="1">Uncharacterized protein</fullName>
    </submittedName>
</protein>
<accession>H1HND8</accession>
<dbReference type="STRING" id="999422.HMPREF9944_01682"/>
<name>H1HND8_9BACT</name>
<proteinExistence type="predicted"/>
<gene>
    <name evidence="1" type="ORF">HMPREF9944_01682</name>
</gene>
<dbReference type="OrthoDB" id="1050254at2"/>
<dbReference type="RefSeq" id="WP_008565657.1">
    <property type="nucleotide sequence ID" value="NZ_JH594504.1"/>
</dbReference>
<dbReference type="Proteomes" id="UP000003167">
    <property type="component" value="Unassembled WGS sequence"/>
</dbReference>
<keyword evidence="2" id="KW-1185">Reference proteome</keyword>
<reference evidence="1 2" key="1">
    <citation type="submission" date="2011-12" db="EMBL/GenBank/DDBJ databases">
        <title>The Genome Sequence of Prevotella maculosa OT 289.</title>
        <authorList>
            <consortium name="The Broad Institute Genome Sequencing Platform"/>
            <person name="Earl A."/>
            <person name="Ward D."/>
            <person name="Feldgarden M."/>
            <person name="Gevers D."/>
            <person name="Izard J."/>
            <person name="Blanton J.M."/>
            <person name="Mathney J."/>
            <person name="Tanner A.C."/>
            <person name="Dewhirst F.E."/>
            <person name="Young S.K."/>
            <person name="Zeng Q."/>
            <person name="Gargeya S."/>
            <person name="Fitzgerald M."/>
            <person name="Haas B."/>
            <person name="Abouelleil A."/>
            <person name="Alvarado L."/>
            <person name="Arachchi H.M."/>
            <person name="Berlin A."/>
            <person name="Chapman S.B."/>
            <person name="Gearin G."/>
            <person name="Goldberg J."/>
            <person name="Griggs A."/>
            <person name="Gujja S."/>
            <person name="Hansen M."/>
            <person name="Heiman D."/>
            <person name="Howarth C."/>
            <person name="Larimer J."/>
            <person name="Lui A."/>
            <person name="MacDonald P.J.P."/>
            <person name="McCowen C."/>
            <person name="Montmayeur A."/>
            <person name="Murphy C."/>
            <person name="Neiman D."/>
            <person name="Pearson M."/>
            <person name="Priest M."/>
            <person name="Roberts A."/>
            <person name="Saif S."/>
            <person name="Shea T."/>
            <person name="Sisk P."/>
            <person name="Stolte C."/>
            <person name="Sykes S."/>
            <person name="Wortman J."/>
            <person name="Nusbaum C."/>
            <person name="Birren B."/>
        </authorList>
    </citation>
    <scope>NUCLEOTIDE SEQUENCE [LARGE SCALE GENOMIC DNA]</scope>
    <source>
        <strain evidence="1 2">OT 289</strain>
    </source>
</reference>
<evidence type="ECO:0000313" key="2">
    <source>
        <dbReference type="Proteomes" id="UP000003167"/>
    </source>
</evidence>
<comment type="caution">
    <text evidence="1">The sequence shown here is derived from an EMBL/GenBank/DDBJ whole genome shotgun (WGS) entry which is preliminary data.</text>
</comment>
<organism evidence="1 2">
    <name type="scientific">Segatella maculosa OT 289</name>
    <dbReference type="NCBI Taxonomy" id="999422"/>
    <lineage>
        <taxon>Bacteria</taxon>
        <taxon>Pseudomonadati</taxon>
        <taxon>Bacteroidota</taxon>
        <taxon>Bacteroidia</taxon>
        <taxon>Bacteroidales</taxon>
        <taxon>Prevotellaceae</taxon>
        <taxon>Segatella</taxon>
    </lineage>
</organism>
<dbReference type="HOGENOM" id="CLU_151136_0_0_10"/>
<dbReference type="AlphaFoldDB" id="H1HND8"/>